<evidence type="ECO:0000256" key="1">
    <source>
        <dbReference type="PROSITE-ProRule" id="PRU00339"/>
    </source>
</evidence>
<keyword evidence="1" id="KW-0802">TPR repeat</keyword>
<dbReference type="InterPro" id="IPR019734">
    <property type="entry name" value="TPR_rpt"/>
</dbReference>
<accession>A0ABY7SV50</accession>
<gene>
    <name evidence="2" type="ORF">JHW45_00315</name>
</gene>
<name>A0ABY7SV50_9RHOB</name>
<reference evidence="2 3" key="1">
    <citation type="submission" date="2021-01" db="EMBL/GenBank/DDBJ databases">
        <title>Biogeographic distribution of Paracoccus.</title>
        <authorList>
            <person name="Hollensteiner J."/>
            <person name="Leineberger J."/>
            <person name="Brinkhoff T."/>
            <person name="Daniel R."/>
        </authorList>
    </citation>
    <scope>NUCLEOTIDE SEQUENCE [LARGE SCALE GENOMIC DNA]</scope>
    <source>
        <strain evidence="2 3">LMG25392</strain>
    </source>
</reference>
<feature type="repeat" description="TPR" evidence="1">
    <location>
        <begin position="429"/>
        <end position="462"/>
    </location>
</feature>
<protein>
    <submittedName>
        <fullName evidence="2">Tetratricopeptide repeat protein</fullName>
    </submittedName>
</protein>
<dbReference type="Gene3D" id="1.10.10.10">
    <property type="entry name" value="Winged helix-like DNA-binding domain superfamily/Winged helix DNA-binding domain"/>
    <property type="match status" value="1"/>
</dbReference>
<sequence length="525" mass="57670">MPRLTLRLMGPVEMVGPDGENLNPRGMKARGALAIIGASHGMRVTRSRLQDLLFSDRDPEHGNASLRQVLREIRLALGKYRDTLTTGPGWVGLDGDMLALDLTARLSLDGQVPEFASDLDIDDPEFEDWIRDVRQHMAAHAPVVSSAPGPDDRFPTIVARPAAGVDEGAAVMAEMIMSEALGRVADLLPVEVVTDRSQAAGSALIVESLASRSDDDFDLVVKITHQPSGRIMFSRRFQWQMRDVTAKMHEFAANVCLAVVRVMDAAATYDAVLSISFSDIFSFTKDRLLRADRTLANVGERINPAVVLSLRAWLRSTLTFERLTDDPLGTLAEAADLSAQARDQGPLNATAFAVSSFVESYLAHPHVDINKRHSELAFEFASRAVQLDPQNPMARLAYSRSLSRIRRFDQAAAEAQAGLQSAYSNLNPANWHMEIGLASLQRGDYTNALRHLEAVHQHAPDNRPALRFLSALRFHLNDQAGAQQALQSLKKLEPDFTLELMASPSYPVDSLREGKLLGITRSGLI</sequence>
<dbReference type="PROSITE" id="PS50005">
    <property type="entry name" value="TPR"/>
    <property type="match status" value="1"/>
</dbReference>
<dbReference type="EMBL" id="CP067134">
    <property type="protein sequence ID" value="WCR10907.1"/>
    <property type="molecule type" value="Genomic_DNA"/>
</dbReference>
<keyword evidence="3" id="KW-1185">Reference proteome</keyword>
<proteinExistence type="predicted"/>
<dbReference type="Proteomes" id="UP001218412">
    <property type="component" value="Chromosome"/>
</dbReference>
<dbReference type="InterPro" id="IPR036388">
    <property type="entry name" value="WH-like_DNA-bd_sf"/>
</dbReference>
<dbReference type="Pfam" id="PF14559">
    <property type="entry name" value="TPR_19"/>
    <property type="match status" value="1"/>
</dbReference>
<dbReference type="SUPFAM" id="SSF48452">
    <property type="entry name" value="TPR-like"/>
    <property type="match status" value="1"/>
</dbReference>
<dbReference type="Gene3D" id="1.25.40.10">
    <property type="entry name" value="Tetratricopeptide repeat domain"/>
    <property type="match status" value="1"/>
</dbReference>
<organism evidence="2 3">
    <name type="scientific">Paracoccus stylophorae</name>
    <dbReference type="NCBI Taxonomy" id="659350"/>
    <lineage>
        <taxon>Bacteria</taxon>
        <taxon>Pseudomonadati</taxon>
        <taxon>Pseudomonadota</taxon>
        <taxon>Alphaproteobacteria</taxon>
        <taxon>Rhodobacterales</taxon>
        <taxon>Paracoccaceae</taxon>
        <taxon>Paracoccus</taxon>
    </lineage>
</organism>
<evidence type="ECO:0000313" key="2">
    <source>
        <dbReference type="EMBL" id="WCR10907.1"/>
    </source>
</evidence>
<dbReference type="InterPro" id="IPR011990">
    <property type="entry name" value="TPR-like_helical_dom_sf"/>
</dbReference>
<evidence type="ECO:0000313" key="3">
    <source>
        <dbReference type="Proteomes" id="UP001218412"/>
    </source>
</evidence>
<dbReference type="RefSeq" id="WP_272858996.1">
    <property type="nucleotide sequence ID" value="NZ_CP067134.1"/>
</dbReference>